<gene>
    <name evidence="2" type="ORF">GDO54_011279</name>
</gene>
<organism evidence="2 3">
    <name type="scientific">Pyxicephalus adspersus</name>
    <name type="common">African bullfrog</name>
    <dbReference type="NCBI Taxonomy" id="30357"/>
    <lineage>
        <taxon>Eukaryota</taxon>
        <taxon>Metazoa</taxon>
        <taxon>Chordata</taxon>
        <taxon>Craniata</taxon>
        <taxon>Vertebrata</taxon>
        <taxon>Euteleostomi</taxon>
        <taxon>Amphibia</taxon>
        <taxon>Batrachia</taxon>
        <taxon>Anura</taxon>
        <taxon>Neobatrachia</taxon>
        <taxon>Ranoidea</taxon>
        <taxon>Pyxicephalidae</taxon>
        <taxon>Pyxicephalinae</taxon>
        <taxon>Pyxicephalus</taxon>
    </lineage>
</organism>
<comment type="caution">
    <text evidence="2">The sequence shown here is derived from an EMBL/GenBank/DDBJ whole genome shotgun (WGS) entry which is preliminary data.</text>
</comment>
<dbReference type="AlphaFoldDB" id="A0AAV3ACN4"/>
<keyword evidence="1" id="KW-1133">Transmembrane helix</keyword>
<keyword evidence="1" id="KW-0812">Transmembrane</keyword>
<evidence type="ECO:0000256" key="1">
    <source>
        <dbReference type="SAM" id="Phobius"/>
    </source>
</evidence>
<reference evidence="2" key="1">
    <citation type="thesis" date="2020" institute="ProQuest LLC" country="789 East Eisenhower Parkway, Ann Arbor, MI, USA">
        <title>Comparative Genomics and Chromosome Evolution.</title>
        <authorList>
            <person name="Mudd A.B."/>
        </authorList>
    </citation>
    <scope>NUCLEOTIDE SEQUENCE</scope>
    <source>
        <strain evidence="2">1538</strain>
        <tissue evidence="2">Blood</tissue>
    </source>
</reference>
<keyword evidence="3" id="KW-1185">Reference proteome</keyword>
<dbReference type="Proteomes" id="UP001181693">
    <property type="component" value="Unassembled WGS sequence"/>
</dbReference>
<accession>A0AAV3ACN4</accession>
<protein>
    <submittedName>
        <fullName evidence="2">Uncharacterized protein</fullName>
    </submittedName>
</protein>
<dbReference type="EMBL" id="DYDO01000004">
    <property type="protein sequence ID" value="DBA27101.1"/>
    <property type="molecule type" value="Genomic_DNA"/>
</dbReference>
<evidence type="ECO:0000313" key="3">
    <source>
        <dbReference type="Proteomes" id="UP001181693"/>
    </source>
</evidence>
<feature type="transmembrane region" description="Helical" evidence="1">
    <location>
        <begin position="12"/>
        <end position="28"/>
    </location>
</feature>
<evidence type="ECO:0000313" key="2">
    <source>
        <dbReference type="EMBL" id="DBA27101.1"/>
    </source>
</evidence>
<name>A0AAV3ACN4_PYXAD</name>
<sequence>MGLTSVWKNYKVLIVMGTGIGLMHWGWYRMQSNPIFNPSGEIRVPSFIPVHSGKDTDAKGK</sequence>
<proteinExistence type="predicted"/>
<keyword evidence="1" id="KW-0472">Membrane</keyword>